<dbReference type="InterPro" id="IPR002939">
    <property type="entry name" value="DnaJ_C"/>
</dbReference>
<dbReference type="GO" id="GO:0042026">
    <property type="term" value="P:protein refolding"/>
    <property type="evidence" value="ECO:0007669"/>
    <property type="project" value="TreeGrafter"/>
</dbReference>
<dbReference type="Pfam" id="PF00226">
    <property type="entry name" value="DnaJ"/>
    <property type="match status" value="1"/>
</dbReference>
<feature type="repeat" description="CXXCXGXG motif" evidence="14">
    <location>
        <begin position="208"/>
        <end position="215"/>
    </location>
</feature>
<keyword evidence="8 14" id="KW-0862">Zinc</keyword>
<dbReference type="Pfam" id="PF01556">
    <property type="entry name" value="DnaJ_C"/>
    <property type="match status" value="1"/>
</dbReference>
<dbReference type="STRING" id="1287727.SAMN05443999_1057"/>
<evidence type="ECO:0000256" key="2">
    <source>
        <dbReference type="ARBA" id="ARBA00011738"/>
    </source>
</evidence>
<feature type="binding site" evidence="14">
    <location>
        <position position="172"/>
    </location>
    <ligand>
        <name>Zn(2+)</name>
        <dbReference type="ChEBI" id="CHEBI:29105"/>
        <label>2</label>
    </ligand>
</feature>
<dbReference type="GO" id="GO:0006260">
    <property type="term" value="P:DNA replication"/>
    <property type="evidence" value="ECO:0007669"/>
    <property type="project" value="UniProtKB-KW"/>
</dbReference>
<feature type="domain" description="J" evidence="16">
    <location>
        <begin position="5"/>
        <end position="70"/>
    </location>
</feature>
<keyword evidence="5 14" id="KW-0479">Metal-binding</keyword>
<dbReference type="EMBL" id="FOAG01000005">
    <property type="protein sequence ID" value="SEL35635.1"/>
    <property type="molecule type" value="Genomic_DNA"/>
</dbReference>
<dbReference type="PROSITE" id="PS50076">
    <property type="entry name" value="DNAJ_2"/>
    <property type="match status" value="1"/>
</dbReference>
<evidence type="ECO:0000256" key="15">
    <source>
        <dbReference type="PROSITE-ProRule" id="PRU00546"/>
    </source>
</evidence>
<evidence type="ECO:0000256" key="10">
    <source>
        <dbReference type="ARBA" id="ARBA00023186"/>
    </source>
</evidence>
<evidence type="ECO:0000256" key="11">
    <source>
        <dbReference type="ARBA" id="ARBA00053423"/>
    </source>
</evidence>
<evidence type="ECO:0000256" key="12">
    <source>
        <dbReference type="ARBA" id="ARBA00061004"/>
    </source>
</evidence>
<dbReference type="Gene3D" id="1.10.287.110">
    <property type="entry name" value="DnaJ domain"/>
    <property type="match status" value="1"/>
</dbReference>
<dbReference type="InterPro" id="IPR036869">
    <property type="entry name" value="J_dom_sf"/>
</dbReference>
<gene>
    <name evidence="14" type="primary">dnaJ</name>
    <name evidence="18" type="ORF">SAMN05443999_1057</name>
</gene>
<dbReference type="HAMAP" id="MF_01152">
    <property type="entry name" value="DnaJ"/>
    <property type="match status" value="1"/>
</dbReference>
<dbReference type="FunFam" id="2.60.260.20:FF:000004">
    <property type="entry name" value="Molecular chaperone DnaJ"/>
    <property type="match status" value="1"/>
</dbReference>
<dbReference type="CDD" id="cd10747">
    <property type="entry name" value="DnaJ_C"/>
    <property type="match status" value="1"/>
</dbReference>
<dbReference type="InterPro" id="IPR018253">
    <property type="entry name" value="DnaJ_domain_CS"/>
</dbReference>
<accession>A0A1H7PK39</accession>
<feature type="repeat" description="CXXCXGXG motif" evidence="14">
    <location>
        <begin position="194"/>
        <end position="201"/>
    </location>
</feature>
<keyword evidence="9 14" id="KW-0346">Stress response</keyword>
<evidence type="ECO:0000256" key="13">
    <source>
        <dbReference type="ARBA" id="ARBA00067609"/>
    </source>
</evidence>
<comment type="function">
    <text evidence="11 14">Participates actively in the response to hyperosmotic and heat shock by preventing the aggregation of stress-denatured proteins and by disaggregating proteins, also in an autonomous, DnaK-independent fashion. Unfolded proteins bind initially to DnaJ; upon interaction with the DnaJ-bound protein, DnaK hydrolyzes its bound ATP, resulting in the formation of a stable complex. GrpE releases ADP from DnaK; ATP binding to DnaK triggers the release of the substrate protein, thus completing the reaction cycle. Several rounds of ATP-dependent interactions between DnaJ, DnaK and GrpE are required for fully efficient folding. Also involved, together with DnaK and GrpE, in the DNA replication of plasmids through activation of initiation proteins.</text>
</comment>
<evidence type="ECO:0000256" key="4">
    <source>
        <dbReference type="ARBA" id="ARBA00022705"/>
    </source>
</evidence>
<dbReference type="PANTHER" id="PTHR43096:SF48">
    <property type="entry name" value="CHAPERONE PROTEIN DNAJ"/>
    <property type="match status" value="1"/>
</dbReference>
<comment type="similarity">
    <text evidence="12 14">Belongs to the DnaJ family.</text>
</comment>
<evidence type="ECO:0000256" key="5">
    <source>
        <dbReference type="ARBA" id="ARBA00022723"/>
    </source>
</evidence>
<feature type="binding site" evidence="14">
    <location>
        <position position="175"/>
    </location>
    <ligand>
        <name>Zn(2+)</name>
        <dbReference type="ChEBI" id="CHEBI:29105"/>
        <label>2</label>
    </ligand>
</feature>
<dbReference type="GO" id="GO:0005737">
    <property type="term" value="C:cytoplasm"/>
    <property type="evidence" value="ECO:0007669"/>
    <property type="project" value="UniProtKB-SubCell"/>
</dbReference>
<protein>
    <recommendedName>
        <fullName evidence="13 14">Chaperone protein DnaJ</fullName>
    </recommendedName>
</protein>
<dbReference type="GO" id="GO:0005524">
    <property type="term" value="F:ATP binding"/>
    <property type="evidence" value="ECO:0007669"/>
    <property type="project" value="InterPro"/>
</dbReference>
<proteinExistence type="inferred from homology"/>
<feature type="binding site" evidence="14">
    <location>
        <position position="211"/>
    </location>
    <ligand>
        <name>Zn(2+)</name>
        <dbReference type="ChEBI" id="CHEBI:29105"/>
        <label>1</label>
    </ligand>
</feature>
<dbReference type="PRINTS" id="PR00625">
    <property type="entry name" value="JDOMAIN"/>
</dbReference>
<evidence type="ECO:0000256" key="7">
    <source>
        <dbReference type="ARBA" id="ARBA00022771"/>
    </source>
</evidence>
<feature type="repeat" description="CXXCXGXG motif" evidence="14">
    <location>
        <begin position="172"/>
        <end position="179"/>
    </location>
</feature>
<organism evidence="18 19">
    <name type="scientific">Roseovarius azorensis</name>
    <dbReference type="NCBI Taxonomy" id="1287727"/>
    <lineage>
        <taxon>Bacteria</taxon>
        <taxon>Pseudomonadati</taxon>
        <taxon>Pseudomonadota</taxon>
        <taxon>Alphaproteobacteria</taxon>
        <taxon>Rhodobacterales</taxon>
        <taxon>Roseobacteraceae</taxon>
        <taxon>Roseovarius</taxon>
    </lineage>
</organism>
<dbReference type="OrthoDB" id="9779889at2"/>
<feature type="repeat" description="CXXCXGXG motif" evidence="14">
    <location>
        <begin position="155"/>
        <end position="162"/>
    </location>
</feature>
<dbReference type="Pfam" id="PF00684">
    <property type="entry name" value="DnaJ_CXXCXGXG"/>
    <property type="match status" value="1"/>
</dbReference>
<keyword evidence="3 14" id="KW-0963">Cytoplasm</keyword>
<dbReference type="InterPro" id="IPR001623">
    <property type="entry name" value="DnaJ_domain"/>
</dbReference>
<keyword evidence="4 14" id="KW-0235">DNA replication</keyword>
<feature type="binding site" evidence="14">
    <location>
        <position position="158"/>
    </location>
    <ligand>
        <name>Zn(2+)</name>
        <dbReference type="ChEBI" id="CHEBI:29105"/>
        <label>1</label>
    </ligand>
</feature>
<evidence type="ECO:0000256" key="6">
    <source>
        <dbReference type="ARBA" id="ARBA00022737"/>
    </source>
</evidence>
<feature type="binding site" evidence="14">
    <location>
        <position position="155"/>
    </location>
    <ligand>
        <name>Zn(2+)</name>
        <dbReference type="ChEBI" id="CHEBI:29105"/>
        <label>1</label>
    </ligand>
</feature>
<dbReference type="FunFam" id="1.10.287.110:FF:000034">
    <property type="entry name" value="Chaperone protein DnaJ"/>
    <property type="match status" value="1"/>
</dbReference>
<dbReference type="InterPro" id="IPR012724">
    <property type="entry name" value="DnaJ"/>
</dbReference>
<feature type="binding site" evidence="14">
    <location>
        <position position="208"/>
    </location>
    <ligand>
        <name>Zn(2+)</name>
        <dbReference type="ChEBI" id="CHEBI:29105"/>
        <label>1</label>
    </ligand>
</feature>
<dbReference type="Gene3D" id="2.60.260.20">
    <property type="entry name" value="Urease metallochaperone UreE, N-terminal domain"/>
    <property type="match status" value="2"/>
</dbReference>
<feature type="domain" description="CR-type" evidence="17">
    <location>
        <begin position="142"/>
        <end position="220"/>
    </location>
</feature>
<dbReference type="Proteomes" id="UP000199582">
    <property type="component" value="Unassembled WGS sequence"/>
</dbReference>
<dbReference type="GO" id="GO:0009408">
    <property type="term" value="P:response to heat"/>
    <property type="evidence" value="ECO:0007669"/>
    <property type="project" value="InterPro"/>
</dbReference>
<dbReference type="InterPro" id="IPR036410">
    <property type="entry name" value="HSP_DnaJ_Cys-rich_dom_sf"/>
</dbReference>
<evidence type="ECO:0000256" key="9">
    <source>
        <dbReference type="ARBA" id="ARBA00023016"/>
    </source>
</evidence>
<name>A0A1H7PK39_9RHOB</name>
<dbReference type="GO" id="GO:0031072">
    <property type="term" value="F:heat shock protein binding"/>
    <property type="evidence" value="ECO:0007669"/>
    <property type="project" value="InterPro"/>
</dbReference>
<comment type="cofactor">
    <cofactor evidence="14">
        <name>Zn(2+)</name>
        <dbReference type="ChEBI" id="CHEBI:29105"/>
    </cofactor>
    <text evidence="14">Binds 2 Zn(2+) ions per monomer.</text>
</comment>
<dbReference type="FunFam" id="2.10.230.10:FF:000002">
    <property type="entry name" value="Molecular chaperone DnaJ"/>
    <property type="match status" value="1"/>
</dbReference>
<dbReference type="RefSeq" id="WP_093035225.1">
    <property type="nucleotide sequence ID" value="NZ_FOAG01000005.1"/>
</dbReference>
<dbReference type="PANTHER" id="PTHR43096">
    <property type="entry name" value="DNAJ HOMOLOG 1, MITOCHONDRIAL-RELATED"/>
    <property type="match status" value="1"/>
</dbReference>
<keyword evidence="10 14" id="KW-0143">Chaperone</keyword>
<dbReference type="NCBIfam" id="NF008035">
    <property type="entry name" value="PRK10767.1"/>
    <property type="match status" value="1"/>
</dbReference>
<keyword evidence="6 14" id="KW-0677">Repeat</keyword>
<dbReference type="AlphaFoldDB" id="A0A1H7PK39"/>
<dbReference type="SUPFAM" id="SSF49493">
    <property type="entry name" value="HSP40/DnaJ peptide-binding domain"/>
    <property type="match status" value="2"/>
</dbReference>
<dbReference type="CDD" id="cd06257">
    <property type="entry name" value="DnaJ"/>
    <property type="match status" value="1"/>
</dbReference>
<sequence>MAKRDYYEVLGLSRGASADEIKKAYRTKAKELHPDRNKDNPDAERRFKEAGEAYDVLKDSDKKAAYDRFGHAAFEGGMGGNGRTQGGGFGGQGDFASAFSDVFDDLFGDFMGGGRGGSRQRAARGADLRYNLSVTLEDAYSGMQKTIKVPTAVACDACDGSGAEGGAQPTTCPTCSGMGKVRAQQGFFTVERTCPTCGGLGQIIKNPCKVCHGQGRVQRDRALSVNIPAGVETGTRIRLAGEGEAGMRGGPAGDLYIFIEVIKHDLFEREESNLFCRVPVSMAKAALGGDIEVPTIDGGRSRVKIPAGSQSGRQMRLRGKGMPALRGGASGDMFIELAVETPVNLTARQKELLHEFEALSEDNNPESKSFFSSVKNFWDSMKS</sequence>
<dbReference type="NCBIfam" id="TIGR02349">
    <property type="entry name" value="DnaJ_bact"/>
    <property type="match status" value="1"/>
</dbReference>
<dbReference type="InterPro" id="IPR001305">
    <property type="entry name" value="HSP_DnaJ_Cys-rich_dom"/>
</dbReference>
<evidence type="ECO:0000259" key="17">
    <source>
        <dbReference type="PROSITE" id="PS51188"/>
    </source>
</evidence>
<reference evidence="18 19" key="1">
    <citation type="submission" date="2016-10" db="EMBL/GenBank/DDBJ databases">
        <authorList>
            <person name="de Groot N.N."/>
        </authorList>
    </citation>
    <scope>NUCLEOTIDE SEQUENCE [LARGE SCALE GENOMIC DNA]</scope>
    <source>
        <strain evidence="18 19">DSM 100674</strain>
    </source>
</reference>
<evidence type="ECO:0000256" key="8">
    <source>
        <dbReference type="ARBA" id="ARBA00022833"/>
    </source>
</evidence>
<dbReference type="GO" id="GO:0051082">
    <property type="term" value="F:unfolded protein binding"/>
    <property type="evidence" value="ECO:0007669"/>
    <property type="project" value="UniProtKB-UniRule"/>
</dbReference>
<dbReference type="PROSITE" id="PS00636">
    <property type="entry name" value="DNAJ_1"/>
    <property type="match status" value="1"/>
</dbReference>
<keyword evidence="7 14" id="KW-0863">Zinc-finger</keyword>
<evidence type="ECO:0000313" key="18">
    <source>
        <dbReference type="EMBL" id="SEL35635.1"/>
    </source>
</evidence>
<evidence type="ECO:0000256" key="3">
    <source>
        <dbReference type="ARBA" id="ARBA00022490"/>
    </source>
</evidence>
<dbReference type="Gene3D" id="2.10.230.10">
    <property type="entry name" value="Heat shock protein DnaJ, cysteine-rich domain"/>
    <property type="match status" value="1"/>
</dbReference>
<evidence type="ECO:0000313" key="19">
    <source>
        <dbReference type="Proteomes" id="UP000199582"/>
    </source>
</evidence>
<dbReference type="CDD" id="cd10719">
    <property type="entry name" value="DnaJ_zf"/>
    <property type="match status" value="1"/>
</dbReference>
<evidence type="ECO:0000256" key="14">
    <source>
        <dbReference type="HAMAP-Rule" id="MF_01152"/>
    </source>
</evidence>
<evidence type="ECO:0000259" key="16">
    <source>
        <dbReference type="PROSITE" id="PS50076"/>
    </source>
</evidence>
<evidence type="ECO:0000256" key="1">
    <source>
        <dbReference type="ARBA" id="ARBA00004496"/>
    </source>
</evidence>
<comment type="domain">
    <text evidence="14">The J domain is necessary and sufficient to stimulate DnaK ATPase activity. Zinc center 1 plays an important role in the autonomous, DnaK-independent chaperone activity of DnaJ. Zinc center 2 is essential for interaction with DnaK and for DnaJ activity.</text>
</comment>
<dbReference type="SMART" id="SM00271">
    <property type="entry name" value="DnaJ"/>
    <property type="match status" value="1"/>
</dbReference>
<comment type="subcellular location">
    <subcellularLocation>
        <location evidence="1 14">Cytoplasm</location>
    </subcellularLocation>
</comment>
<feature type="binding site" evidence="14">
    <location>
        <position position="194"/>
    </location>
    <ligand>
        <name>Zn(2+)</name>
        <dbReference type="ChEBI" id="CHEBI:29105"/>
        <label>2</label>
    </ligand>
</feature>
<dbReference type="InterPro" id="IPR008971">
    <property type="entry name" value="HSP40/DnaJ_pept-bd"/>
</dbReference>
<dbReference type="PROSITE" id="PS51188">
    <property type="entry name" value="ZF_CR"/>
    <property type="match status" value="1"/>
</dbReference>
<feature type="binding site" evidence="14">
    <location>
        <position position="197"/>
    </location>
    <ligand>
        <name>Zn(2+)</name>
        <dbReference type="ChEBI" id="CHEBI:29105"/>
        <label>2</label>
    </ligand>
</feature>
<dbReference type="SUPFAM" id="SSF46565">
    <property type="entry name" value="Chaperone J-domain"/>
    <property type="match status" value="1"/>
</dbReference>
<dbReference type="GO" id="GO:0008270">
    <property type="term" value="F:zinc ion binding"/>
    <property type="evidence" value="ECO:0007669"/>
    <property type="project" value="UniProtKB-UniRule"/>
</dbReference>
<feature type="zinc finger region" description="CR-type" evidence="15">
    <location>
        <begin position="142"/>
        <end position="220"/>
    </location>
</feature>
<dbReference type="SUPFAM" id="SSF57938">
    <property type="entry name" value="DnaJ/Hsp40 cysteine-rich domain"/>
    <property type="match status" value="1"/>
</dbReference>
<keyword evidence="19" id="KW-1185">Reference proteome</keyword>
<comment type="subunit">
    <text evidence="2 14">Homodimer.</text>
</comment>